<protein>
    <submittedName>
        <fullName evidence="2">Uncharacterized protein</fullName>
    </submittedName>
</protein>
<dbReference type="EMBL" id="AYKW01000004">
    <property type="protein sequence ID" value="PIL35105.1"/>
    <property type="molecule type" value="Genomic_DNA"/>
</dbReference>
<feature type="region of interest" description="Disordered" evidence="1">
    <location>
        <begin position="181"/>
        <end position="206"/>
    </location>
</feature>
<organism evidence="2 3">
    <name type="scientific">Ganoderma sinense ZZ0214-1</name>
    <dbReference type="NCBI Taxonomy" id="1077348"/>
    <lineage>
        <taxon>Eukaryota</taxon>
        <taxon>Fungi</taxon>
        <taxon>Dikarya</taxon>
        <taxon>Basidiomycota</taxon>
        <taxon>Agaricomycotina</taxon>
        <taxon>Agaricomycetes</taxon>
        <taxon>Polyporales</taxon>
        <taxon>Polyporaceae</taxon>
        <taxon>Ganoderma</taxon>
    </lineage>
</organism>
<proteinExistence type="predicted"/>
<evidence type="ECO:0000256" key="1">
    <source>
        <dbReference type="SAM" id="MobiDB-lite"/>
    </source>
</evidence>
<evidence type="ECO:0000313" key="2">
    <source>
        <dbReference type="EMBL" id="PIL35105.1"/>
    </source>
</evidence>
<feature type="region of interest" description="Disordered" evidence="1">
    <location>
        <begin position="222"/>
        <end position="261"/>
    </location>
</feature>
<comment type="caution">
    <text evidence="2">The sequence shown here is derived from an EMBL/GenBank/DDBJ whole genome shotgun (WGS) entry which is preliminary data.</text>
</comment>
<gene>
    <name evidence="2" type="ORF">GSI_02893</name>
</gene>
<name>A0A2G8SMW0_9APHY</name>
<accession>A0A2G8SMW0</accession>
<reference evidence="2 3" key="1">
    <citation type="journal article" date="2015" name="Sci. Rep.">
        <title>Chromosome-level genome map provides insights into diverse defense mechanisms in the medicinal fungus Ganoderma sinense.</title>
        <authorList>
            <person name="Zhu Y."/>
            <person name="Xu J."/>
            <person name="Sun C."/>
            <person name="Zhou S."/>
            <person name="Xu H."/>
            <person name="Nelson D.R."/>
            <person name="Qian J."/>
            <person name="Song J."/>
            <person name="Luo H."/>
            <person name="Xiang L."/>
            <person name="Li Y."/>
            <person name="Xu Z."/>
            <person name="Ji A."/>
            <person name="Wang L."/>
            <person name="Lu S."/>
            <person name="Hayward A."/>
            <person name="Sun W."/>
            <person name="Li X."/>
            <person name="Schwartz D.C."/>
            <person name="Wang Y."/>
            <person name="Chen S."/>
        </authorList>
    </citation>
    <scope>NUCLEOTIDE SEQUENCE [LARGE SCALE GENOMIC DNA]</scope>
    <source>
        <strain evidence="2 3">ZZ0214-1</strain>
    </source>
</reference>
<evidence type="ECO:0000313" key="3">
    <source>
        <dbReference type="Proteomes" id="UP000230002"/>
    </source>
</evidence>
<dbReference type="Proteomes" id="UP000230002">
    <property type="component" value="Unassembled WGS sequence"/>
</dbReference>
<dbReference type="AlphaFoldDB" id="A0A2G8SMW0"/>
<feature type="compositionally biased region" description="Pro residues" evidence="1">
    <location>
        <begin position="238"/>
        <end position="250"/>
    </location>
</feature>
<sequence length="261" mass="28917">MARGHDTIPALKDLADIFRDHNDACQEMEWKGTLEHVAKAIVKFTQHYLDYKVVTEISSLHSAFYLFRWVWEHRTEARGHREFFPLALRMGGHLHSSLGTAILHPDVDAHRNAFVLKSLTETLQFLSHDTHGLNLVAGLHAGAKATVERMSAQADSLPADSSVKQEFDGLKERLRTISASKNFGHQGSQHATFSPVPDSVNLNAAGPGPSTVMLRYGADLNRQGKSLRAREGYTTSPQPTPKPNPSPQPMPSDSERVQNIV</sequence>
<feature type="compositionally biased region" description="Polar residues" evidence="1">
    <location>
        <begin position="181"/>
        <end position="192"/>
    </location>
</feature>
<keyword evidence="3" id="KW-1185">Reference proteome</keyword>